<gene>
    <name evidence="1" type="ORF">HMPREF0731_4610</name>
</gene>
<comment type="caution">
    <text evidence="1">The sequence shown here is derived from an EMBL/GenBank/DDBJ whole genome shotgun (WGS) entry which is preliminary data.</text>
</comment>
<protein>
    <submittedName>
        <fullName evidence="1">Uncharacterized protein</fullName>
    </submittedName>
</protein>
<sequence>CRRRWPVPRSRRCWRWAAGCRCCAPCWAARRPRARPCRRPSWCPGCAGCWRSSACR</sequence>
<evidence type="ECO:0000313" key="1">
    <source>
        <dbReference type="EMBL" id="EFH09171.1"/>
    </source>
</evidence>
<evidence type="ECO:0000313" key="2">
    <source>
        <dbReference type="Proteomes" id="UP000005324"/>
    </source>
</evidence>
<dbReference type="HOGENOM" id="CLU_3001348_0_0_5"/>
<dbReference type="EMBL" id="ADVL01000925">
    <property type="protein sequence ID" value="EFH09171.1"/>
    <property type="molecule type" value="Genomic_DNA"/>
</dbReference>
<reference evidence="1 2" key="1">
    <citation type="submission" date="2010-04" db="EMBL/GenBank/DDBJ databases">
        <authorList>
            <person name="Qin X."/>
            <person name="Bachman B."/>
            <person name="Battles P."/>
            <person name="Bell A."/>
            <person name="Bess C."/>
            <person name="Bickham C."/>
            <person name="Chaboub L."/>
            <person name="Chen D."/>
            <person name="Coyle M."/>
            <person name="Deiros D.R."/>
            <person name="Dinh H."/>
            <person name="Forbes L."/>
            <person name="Fowler G."/>
            <person name="Francisco L."/>
            <person name="Fu Q."/>
            <person name="Gubbala S."/>
            <person name="Hale W."/>
            <person name="Han Y."/>
            <person name="Hemphill L."/>
            <person name="Highlander S.K."/>
            <person name="Hirani K."/>
            <person name="Hogues M."/>
            <person name="Jackson L."/>
            <person name="Jakkamsetti A."/>
            <person name="Javaid M."/>
            <person name="Jiang H."/>
            <person name="Korchina V."/>
            <person name="Kovar C."/>
            <person name="Lara F."/>
            <person name="Lee S."/>
            <person name="Mata R."/>
            <person name="Mathew T."/>
            <person name="Moen C."/>
            <person name="Morales K."/>
            <person name="Munidasa M."/>
            <person name="Nazareth L."/>
            <person name="Ngo R."/>
            <person name="Nguyen L."/>
            <person name="Okwuonu G."/>
            <person name="Ongeri F."/>
            <person name="Patil S."/>
            <person name="Petrosino J."/>
            <person name="Pham C."/>
            <person name="Pham P."/>
            <person name="Pu L.-L."/>
            <person name="Puazo M."/>
            <person name="Raj R."/>
            <person name="Reid J."/>
            <person name="Rouhana J."/>
            <person name="Saada N."/>
            <person name="Shang Y."/>
            <person name="Simmons D."/>
            <person name="Thornton R."/>
            <person name="Warren J."/>
            <person name="Weissenberger G."/>
            <person name="Zhang J."/>
            <person name="Zhang L."/>
            <person name="Zhou C."/>
            <person name="Zhu D."/>
            <person name="Muzny D."/>
            <person name="Worley K."/>
            <person name="Gibbs R."/>
        </authorList>
    </citation>
    <scope>NUCLEOTIDE SEQUENCE [LARGE SCALE GENOMIC DNA]</scope>
    <source>
        <strain evidence="1 2">ATCC 49957</strain>
    </source>
</reference>
<keyword evidence="2" id="KW-1185">Reference proteome</keyword>
<feature type="non-terminal residue" evidence="1">
    <location>
        <position position="1"/>
    </location>
</feature>
<organism evidence="1 2">
    <name type="scientific">Pseudoroseomonas cervicalis ATCC 49957</name>
    <dbReference type="NCBI Taxonomy" id="525371"/>
    <lineage>
        <taxon>Bacteria</taxon>
        <taxon>Pseudomonadati</taxon>
        <taxon>Pseudomonadota</taxon>
        <taxon>Alphaproteobacteria</taxon>
        <taxon>Acetobacterales</taxon>
        <taxon>Roseomonadaceae</taxon>
        <taxon>Roseomonas</taxon>
    </lineage>
</organism>
<proteinExistence type="predicted"/>
<dbReference type="Proteomes" id="UP000005324">
    <property type="component" value="Unassembled WGS sequence"/>
</dbReference>
<dbReference type="AlphaFoldDB" id="D5RU48"/>
<name>D5RU48_9PROT</name>
<accession>D5RU48</accession>